<name>A0A8J4UNK5_CLAMG</name>
<sequence length="86" mass="9829">MFEHDEPKLLVREERKRRDGSSERKWSVKADDNLEEGGWSSQHEVTPRISSSQPSSTLLSAEQPDGGNTVIRVVLYKKMEKKTLTT</sequence>
<organism evidence="2 3">
    <name type="scientific">Clarias magur</name>
    <name type="common">Asian catfish</name>
    <name type="synonym">Macropteronotus magur</name>
    <dbReference type="NCBI Taxonomy" id="1594786"/>
    <lineage>
        <taxon>Eukaryota</taxon>
        <taxon>Metazoa</taxon>
        <taxon>Chordata</taxon>
        <taxon>Craniata</taxon>
        <taxon>Vertebrata</taxon>
        <taxon>Euteleostomi</taxon>
        <taxon>Actinopterygii</taxon>
        <taxon>Neopterygii</taxon>
        <taxon>Teleostei</taxon>
        <taxon>Ostariophysi</taxon>
        <taxon>Siluriformes</taxon>
        <taxon>Clariidae</taxon>
        <taxon>Clarias</taxon>
    </lineage>
</organism>
<evidence type="ECO:0000313" key="2">
    <source>
        <dbReference type="EMBL" id="KAF5898970.1"/>
    </source>
</evidence>
<keyword evidence="3" id="KW-1185">Reference proteome</keyword>
<gene>
    <name evidence="2" type="ORF">DAT39_011303</name>
</gene>
<evidence type="ECO:0000256" key="1">
    <source>
        <dbReference type="SAM" id="MobiDB-lite"/>
    </source>
</evidence>
<reference evidence="2" key="1">
    <citation type="submission" date="2020-07" db="EMBL/GenBank/DDBJ databases">
        <title>Clarias magur genome sequencing, assembly and annotation.</title>
        <authorList>
            <person name="Kushwaha B."/>
            <person name="Kumar R."/>
            <person name="Das P."/>
            <person name="Joshi C.G."/>
            <person name="Kumar D."/>
            <person name="Nagpure N.S."/>
            <person name="Pandey M."/>
            <person name="Agarwal S."/>
            <person name="Srivastava S."/>
            <person name="Singh M."/>
            <person name="Sahoo L."/>
            <person name="Jayasankar P."/>
            <person name="Meher P.K."/>
            <person name="Koringa P.G."/>
            <person name="Iquebal M.A."/>
            <person name="Das S.P."/>
            <person name="Bit A."/>
            <person name="Patnaik S."/>
            <person name="Patel N."/>
            <person name="Shah T.M."/>
            <person name="Hinsu A."/>
            <person name="Jena J.K."/>
        </authorList>
    </citation>
    <scope>NUCLEOTIDE SEQUENCE</scope>
    <source>
        <strain evidence="2">CIFAMagur01</strain>
        <tissue evidence="2">Testis</tissue>
    </source>
</reference>
<protein>
    <submittedName>
        <fullName evidence="2">Uncharacterized protein</fullName>
    </submittedName>
</protein>
<comment type="caution">
    <text evidence="2">The sequence shown here is derived from an EMBL/GenBank/DDBJ whole genome shotgun (WGS) entry which is preliminary data.</text>
</comment>
<dbReference type="Proteomes" id="UP000727407">
    <property type="component" value="Unassembled WGS sequence"/>
</dbReference>
<dbReference type="EMBL" id="QNUK01000183">
    <property type="protein sequence ID" value="KAF5898970.1"/>
    <property type="molecule type" value="Genomic_DNA"/>
</dbReference>
<feature type="compositionally biased region" description="Basic and acidic residues" evidence="1">
    <location>
        <begin position="1"/>
        <end position="32"/>
    </location>
</feature>
<proteinExistence type="predicted"/>
<accession>A0A8J4UNK5</accession>
<dbReference type="AlphaFoldDB" id="A0A8J4UNK5"/>
<feature type="region of interest" description="Disordered" evidence="1">
    <location>
        <begin position="1"/>
        <end position="64"/>
    </location>
</feature>
<feature type="compositionally biased region" description="Low complexity" evidence="1">
    <location>
        <begin position="50"/>
        <end position="60"/>
    </location>
</feature>
<evidence type="ECO:0000313" key="3">
    <source>
        <dbReference type="Proteomes" id="UP000727407"/>
    </source>
</evidence>